<gene>
    <name evidence="1" type="ORF">TBRA_LOCUS16233</name>
</gene>
<accession>A0A6H5J580</accession>
<name>A0A6H5J580_9HYME</name>
<proteinExistence type="predicted"/>
<dbReference type="Proteomes" id="UP000479190">
    <property type="component" value="Unassembled WGS sequence"/>
</dbReference>
<keyword evidence="2" id="KW-1185">Reference proteome</keyword>
<reference evidence="1 2" key="1">
    <citation type="submission" date="2020-02" db="EMBL/GenBank/DDBJ databases">
        <authorList>
            <person name="Ferguson B K."/>
        </authorList>
    </citation>
    <scope>NUCLEOTIDE SEQUENCE [LARGE SCALE GENOMIC DNA]</scope>
</reference>
<dbReference type="AlphaFoldDB" id="A0A6H5J580"/>
<organism evidence="1 2">
    <name type="scientific">Trichogramma brassicae</name>
    <dbReference type="NCBI Taxonomy" id="86971"/>
    <lineage>
        <taxon>Eukaryota</taxon>
        <taxon>Metazoa</taxon>
        <taxon>Ecdysozoa</taxon>
        <taxon>Arthropoda</taxon>
        <taxon>Hexapoda</taxon>
        <taxon>Insecta</taxon>
        <taxon>Pterygota</taxon>
        <taxon>Neoptera</taxon>
        <taxon>Endopterygota</taxon>
        <taxon>Hymenoptera</taxon>
        <taxon>Apocrita</taxon>
        <taxon>Proctotrupomorpha</taxon>
        <taxon>Chalcidoidea</taxon>
        <taxon>Trichogrammatidae</taxon>
        <taxon>Trichogramma</taxon>
    </lineage>
</organism>
<dbReference type="EMBL" id="CADCXV010001473">
    <property type="protein sequence ID" value="CAB0044645.1"/>
    <property type="molecule type" value="Genomic_DNA"/>
</dbReference>
<protein>
    <submittedName>
        <fullName evidence="1">Uncharacterized protein</fullName>
    </submittedName>
</protein>
<evidence type="ECO:0000313" key="1">
    <source>
        <dbReference type="EMBL" id="CAB0044645.1"/>
    </source>
</evidence>
<sequence length="144" mass="16776">MYRHSYPVCITCYPVHTLKSTPNECRGQQLVSAFKSTKENNQRISDDCLELFLRFGLVQPSARAGRAENGSMQKIGFFFGRFGPRVEQLERRTRAETVDMTRSFVYRIFFLSKGSYWRHFDLGTVAFHIPLQDYRVSGFEKCVI</sequence>
<evidence type="ECO:0000313" key="2">
    <source>
        <dbReference type="Proteomes" id="UP000479190"/>
    </source>
</evidence>